<evidence type="ECO:0000256" key="1">
    <source>
        <dbReference type="ARBA" id="ARBA00004974"/>
    </source>
</evidence>
<evidence type="ECO:0000313" key="11">
    <source>
        <dbReference type="Proteomes" id="UP000430345"/>
    </source>
</evidence>
<comment type="catalytic activity">
    <reaction evidence="7 8">
        <text>2 pyruvate + H(+) = (2S)-2-acetolactate + CO2</text>
        <dbReference type="Rhea" id="RHEA:25249"/>
        <dbReference type="ChEBI" id="CHEBI:15361"/>
        <dbReference type="ChEBI" id="CHEBI:15378"/>
        <dbReference type="ChEBI" id="CHEBI:16526"/>
        <dbReference type="ChEBI" id="CHEBI:58476"/>
        <dbReference type="EC" id="2.2.1.6"/>
    </reaction>
</comment>
<dbReference type="NCBIfam" id="TIGR00119">
    <property type="entry name" value="acolac_sm"/>
    <property type="match status" value="1"/>
</dbReference>
<protein>
    <recommendedName>
        <fullName evidence="8">Acetolactate synthase small subunit</fullName>
        <shortName evidence="8">AHAS</shortName>
        <shortName evidence="8">ALS</shortName>
        <ecNumber evidence="8">2.2.1.6</ecNumber>
    </recommendedName>
    <alternativeName>
        <fullName evidence="8">Acetohydroxy-acid synthase small subunit</fullName>
    </alternativeName>
</protein>
<dbReference type="GO" id="GO:0009097">
    <property type="term" value="P:isoleucine biosynthetic process"/>
    <property type="evidence" value="ECO:0007669"/>
    <property type="project" value="UniProtKB-UniRule"/>
</dbReference>
<reference evidence="10 11" key="1">
    <citation type="submission" date="2019-10" db="EMBL/GenBank/DDBJ databases">
        <title>The Genome Sequence of Clostridium tarantellae Isolated from Fish Brain.</title>
        <authorList>
            <person name="Bano L."/>
            <person name="Kiel M."/>
            <person name="Sales G."/>
            <person name="Doxey A.C."/>
            <person name="Mansfield M.J."/>
            <person name="Schiavone M."/>
            <person name="Rossetto O."/>
            <person name="Pirazzini M."/>
            <person name="Dobrindt U."/>
            <person name="Montecucco C."/>
        </authorList>
    </citation>
    <scope>NUCLEOTIDE SEQUENCE [LARGE SCALE GENOMIC DNA]</scope>
    <source>
        <strain evidence="10 11">DSM 3997</strain>
    </source>
</reference>
<organism evidence="10 11">
    <name type="scientific">Clostridium tarantellae</name>
    <dbReference type="NCBI Taxonomy" id="39493"/>
    <lineage>
        <taxon>Bacteria</taxon>
        <taxon>Bacillati</taxon>
        <taxon>Bacillota</taxon>
        <taxon>Clostridia</taxon>
        <taxon>Eubacteriales</taxon>
        <taxon>Clostridiaceae</taxon>
        <taxon>Clostridium</taxon>
    </lineage>
</organism>
<dbReference type="GO" id="GO:0009099">
    <property type="term" value="P:L-valine biosynthetic process"/>
    <property type="evidence" value="ECO:0007669"/>
    <property type="project" value="UniProtKB-UniRule"/>
</dbReference>
<dbReference type="InterPro" id="IPR045865">
    <property type="entry name" value="ACT-like_dom_sf"/>
</dbReference>
<evidence type="ECO:0000256" key="5">
    <source>
        <dbReference type="ARBA" id="ARBA00022605"/>
    </source>
</evidence>
<comment type="pathway">
    <text evidence="1 8">Amino-acid biosynthesis; L-isoleucine biosynthesis; L-isoleucine from 2-oxobutanoate: step 1/4.</text>
</comment>
<keyword evidence="5 8" id="KW-0028">Amino-acid biosynthesis</keyword>
<dbReference type="Gene3D" id="3.30.70.1150">
    <property type="entry name" value="ACT-like. Chain A, domain 2"/>
    <property type="match status" value="1"/>
</dbReference>
<dbReference type="RefSeq" id="WP_152886835.1">
    <property type="nucleotide sequence ID" value="NZ_WHJC01000004.1"/>
</dbReference>
<keyword evidence="6 8" id="KW-0100">Branched-chain amino acid biosynthesis</keyword>
<evidence type="ECO:0000256" key="8">
    <source>
        <dbReference type="RuleBase" id="RU368092"/>
    </source>
</evidence>
<dbReference type="InterPro" id="IPR054480">
    <property type="entry name" value="AHAS_small-like_ACT"/>
</dbReference>
<dbReference type="GO" id="GO:0003984">
    <property type="term" value="F:acetolactate synthase activity"/>
    <property type="evidence" value="ECO:0007669"/>
    <property type="project" value="UniProtKB-UniRule"/>
</dbReference>
<dbReference type="FunFam" id="3.30.70.1150:FF:000001">
    <property type="entry name" value="Acetolactate synthase small subunit"/>
    <property type="match status" value="1"/>
</dbReference>
<evidence type="ECO:0000259" key="9">
    <source>
        <dbReference type="PROSITE" id="PS51671"/>
    </source>
</evidence>
<dbReference type="AlphaFoldDB" id="A0A6I1MJI7"/>
<dbReference type="EMBL" id="WHJC01000004">
    <property type="protein sequence ID" value="MPQ42312.1"/>
    <property type="molecule type" value="Genomic_DNA"/>
</dbReference>
<evidence type="ECO:0000256" key="2">
    <source>
        <dbReference type="ARBA" id="ARBA00005025"/>
    </source>
</evidence>
<dbReference type="Pfam" id="PF22629">
    <property type="entry name" value="ACT_AHAS_ss"/>
    <property type="match status" value="1"/>
</dbReference>
<name>A0A6I1MJI7_9CLOT</name>
<dbReference type="Gene3D" id="3.30.70.260">
    <property type="match status" value="1"/>
</dbReference>
<dbReference type="FunFam" id="3.30.70.260:FF:000001">
    <property type="entry name" value="Acetolactate synthase, small subunit"/>
    <property type="match status" value="1"/>
</dbReference>
<dbReference type="PANTHER" id="PTHR30239">
    <property type="entry name" value="ACETOLACTATE SYNTHASE SMALL SUBUNIT"/>
    <property type="match status" value="1"/>
</dbReference>
<dbReference type="InterPro" id="IPR039557">
    <property type="entry name" value="AHAS_ACT"/>
</dbReference>
<dbReference type="SUPFAM" id="SSF55021">
    <property type="entry name" value="ACT-like"/>
    <property type="match status" value="2"/>
</dbReference>
<dbReference type="InterPro" id="IPR019455">
    <property type="entry name" value="Acetolactate_synth_ssu_C"/>
</dbReference>
<dbReference type="GO" id="GO:1990610">
    <property type="term" value="F:acetolactate synthase regulator activity"/>
    <property type="evidence" value="ECO:0007669"/>
    <property type="project" value="UniProtKB-UniRule"/>
</dbReference>
<evidence type="ECO:0000256" key="6">
    <source>
        <dbReference type="ARBA" id="ARBA00023304"/>
    </source>
</evidence>
<evidence type="ECO:0000256" key="4">
    <source>
        <dbReference type="ARBA" id="ARBA00011744"/>
    </source>
</evidence>
<keyword evidence="8 10" id="KW-0808">Transferase</keyword>
<dbReference type="UniPathway" id="UPA00047">
    <property type="reaction ID" value="UER00055"/>
</dbReference>
<keyword evidence="11" id="KW-1185">Reference proteome</keyword>
<dbReference type="GO" id="GO:0005829">
    <property type="term" value="C:cytosol"/>
    <property type="evidence" value="ECO:0007669"/>
    <property type="project" value="TreeGrafter"/>
</dbReference>
<dbReference type="InterPro" id="IPR027271">
    <property type="entry name" value="Acetolactate_synth/TF_NikR_C"/>
</dbReference>
<comment type="pathway">
    <text evidence="2 8">Amino-acid biosynthesis; L-valine biosynthesis; L-valine from pyruvate: step 1/4.</text>
</comment>
<dbReference type="Pfam" id="PF10369">
    <property type="entry name" value="ALS_ss_C"/>
    <property type="match status" value="1"/>
</dbReference>
<comment type="function">
    <text evidence="8">Catalyzes the conversion of 2 pyruvate molecules into acetolactate in the first common step of the biosynthetic pathway of the branched-amino acids such as leucine, isoleucine, and valine.</text>
</comment>
<dbReference type="Proteomes" id="UP000430345">
    <property type="component" value="Unassembled WGS sequence"/>
</dbReference>
<sequence length="173" mass="19435">MDKHFLSVLVKNSSGVLSRISGLFSRRGFNIDSITAGRTQNQSISRMTIALMGNDEVLEQFIKQLNKLEDVIKIIKTKANESVYRELVLVKVNANSEQRASINEIVNIFRCKVVDISKETMTIELTGDESKVNALISLVNEFGIKEIARTGIIALERGDIDINSYDEFFGVEY</sequence>
<comment type="caution">
    <text evidence="10">The sequence shown here is derived from an EMBL/GenBank/DDBJ whole genome shotgun (WGS) entry which is preliminary data.</text>
</comment>
<dbReference type="InterPro" id="IPR004789">
    <property type="entry name" value="Acetalactate_synth_ssu"/>
</dbReference>
<evidence type="ECO:0000256" key="7">
    <source>
        <dbReference type="ARBA" id="ARBA00048670"/>
    </source>
</evidence>
<feature type="domain" description="ACT" evidence="9">
    <location>
        <begin position="5"/>
        <end position="79"/>
    </location>
</feature>
<evidence type="ECO:0000256" key="3">
    <source>
        <dbReference type="ARBA" id="ARBA00006341"/>
    </source>
</evidence>
<dbReference type="EC" id="2.2.1.6" evidence="8"/>
<dbReference type="OrthoDB" id="9787365at2"/>
<comment type="similarity">
    <text evidence="3 8">Belongs to the acetolactate synthase small subunit family.</text>
</comment>
<accession>A0A6I1MJI7</accession>
<dbReference type="InterPro" id="IPR002912">
    <property type="entry name" value="ACT_dom"/>
</dbReference>
<dbReference type="CDD" id="cd04878">
    <property type="entry name" value="ACT_AHAS"/>
    <property type="match status" value="1"/>
</dbReference>
<dbReference type="PROSITE" id="PS51671">
    <property type="entry name" value="ACT"/>
    <property type="match status" value="1"/>
</dbReference>
<comment type="subunit">
    <text evidence="4 8">Dimer of large and small chains.</text>
</comment>
<dbReference type="UniPathway" id="UPA00049">
    <property type="reaction ID" value="UER00059"/>
</dbReference>
<proteinExistence type="inferred from homology"/>
<evidence type="ECO:0000313" key="10">
    <source>
        <dbReference type="EMBL" id="MPQ42312.1"/>
    </source>
</evidence>
<dbReference type="PANTHER" id="PTHR30239:SF0">
    <property type="entry name" value="ACETOLACTATE SYNTHASE SMALL SUBUNIT 1, CHLOROPLASTIC"/>
    <property type="match status" value="1"/>
</dbReference>
<gene>
    <name evidence="10" type="primary">ilvN</name>
    <name evidence="10" type="ORF">GBZ86_00840</name>
</gene>
<dbReference type="NCBIfam" id="NF008864">
    <property type="entry name" value="PRK11895.1"/>
    <property type="match status" value="1"/>
</dbReference>